<dbReference type="Pfam" id="PF23571">
    <property type="entry name" value="GH3_M"/>
    <property type="match status" value="1"/>
</dbReference>
<organism evidence="3 4">
    <name type="scientific">Actinomadura litoris</name>
    <dbReference type="NCBI Taxonomy" id="2678616"/>
    <lineage>
        <taxon>Bacteria</taxon>
        <taxon>Bacillati</taxon>
        <taxon>Actinomycetota</taxon>
        <taxon>Actinomycetes</taxon>
        <taxon>Streptosporangiales</taxon>
        <taxon>Thermomonosporaceae</taxon>
        <taxon>Actinomadura</taxon>
    </lineage>
</organism>
<accession>A0A7K1L3Q7</accession>
<dbReference type="AlphaFoldDB" id="A0A7K1L3Q7"/>
<dbReference type="Pfam" id="PF03321">
    <property type="entry name" value="GH3"/>
    <property type="match status" value="1"/>
</dbReference>
<reference evidence="3 4" key="1">
    <citation type="submission" date="2019-11" db="EMBL/GenBank/DDBJ databases">
        <authorList>
            <person name="Cao P."/>
        </authorList>
    </citation>
    <scope>NUCLEOTIDE SEQUENCE [LARGE SCALE GENOMIC DNA]</scope>
    <source>
        <strain evidence="3 4">NEAU-AAG5</strain>
    </source>
</reference>
<dbReference type="EMBL" id="WOFH01000007">
    <property type="protein sequence ID" value="MUN39068.1"/>
    <property type="molecule type" value="Genomic_DNA"/>
</dbReference>
<evidence type="ECO:0000259" key="2">
    <source>
        <dbReference type="Pfam" id="PF23572"/>
    </source>
</evidence>
<dbReference type="PANTHER" id="PTHR31901">
    <property type="entry name" value="GH3 DOMAIN-CONTAINING PROTEIN"/>
    <property type="match status" value="1"/>
</dbReference>
<protein>
    <recommendedName>
        <fullName evidence="5">GH3 auxin-responsive promoter</fullName>
    </recommendedName>
</protein>
<dbReference type="InterPro" id="IPR004993">
    <property type="entry name" value="GH3"/>
</dbReference>
<keyword evidence="4" id="KW-1185">Reference proteome</keyword>
<dbReference type="Pfam" id="PF23572">
    <property type="entry name" value="GH3_C"/>
    <property type="match status" value="1"/>
</dbReference>
<dbReference type="Proteomes" id="UP000432015">
    <property type="component" value="Unassembled WGS sequence"/>
</dbReference>
<dbReference type="RefSeq" id="WP_156218245.1">
    <property type="nucleotide sequence ID" value="NZ_WOFH01000007.1"/>
</dbReference>
<dbReference type="GO" id="GO:0016881">
    <property type="term" value="F:acid-amino acid ligase activity"/>
    <property type="evidence" value="ECO:0007669"/>
    <property type="project" value="TreeGrafter"/>
</dbReference>
<dbReference type="PANTHER" id="PTHR31901:SF9">
    <property type="entry name" value="GH3 DOMAIN-CONTAINING PROTEIN"/>
    <property type="match status" value="1"/>
</dbReference>
<dbReference type="GO" id="GO:0005737">
    <property type="term" value="C:cytoplasm"/>
    <property type="evidence" value="ECO:0007669"/>
    <property type="project" value="TreeGrafter"/>
</dbReference>
<evidence type="ECO:0008006" key="5">
    <source>
        <dbReference type="Google" id="ProtNLM"/>
    </source>
</evidence>
<gene>
    <name evidence="3" type="ORF">GNZ18_21050</name>
</gene>
<name>A0A7K1L3Q7_9ACTN</name>
<comment type="caution">
    <text evidence="3">The sequence shown here is derived from an EMBL/GenBank/DDBJ whole genome shotgun (WGS) entry which is preliminary data.</text>
</comment>
<evidence type="ECO:0000313" key="4">
    <source>
        <dbReference type="Proteomes" id="UP000432015"/>
    </source>
</evidence>
<sequence>MSTDRGRAATTDAYRRRVRQEYRTLRESLADPRAAQERVLEEILTANSATAFGREHGLTPDTGADGYRKAVPIRGHEGFEPWLERVNAGEGQVLTAEEPIAFFSSSGTTGAEKMIPVTTGFLRRSFLPFYFAGFSRLVDLHPGLLDRDDAILNLWQDPHSKTGRAGGGRPHLGPSQLDYGKVGEELAVGLGNRAPWSELPAEFDDSGPWERTYLRLRIAAEHDVLGVIAVNPAIAAALPRQLRHWWARMVAEIRDGTLGGSPFREPNPARADELERAARRGGGPRPVDLWPRLELLLTWNTYLSRLYLPGLLDDYGPKVRVLPAPIGSSEGPLAVPVDDRPAGGPLVVTSCFYEFVPAEEEIDPRGPTLSAHELEEGREYHVILSHLGGLYRCAVRDIVKVTGFVEATPVVEYACRKGLLSVAGERLRESQMLRALAAAAEATGLGVRNVLCRADAEHPRHEVAVAFREPPAGPGAAAFGAALDRALRVESPAYAAARDAEALAPPLVRAVDPEGFWREWRRRVQAGERPPRVKDRVFQDDPEVWARVTAAPGTQDEGSTTRD</sequence>
<dbReference type="InterPro" id="IPR055377">
    <property type="entry name" value="GH3_M"/>
</dbReference>
<evidence type="ECO:0000259" key="1">
    <source>
        <dbReference type="Pfam" id="PF23571"/>
    </source>
</evidence>
<feature type="domain" description="GH3 middle" evidence="1">
    <location>
        <begin position="346"/>
        <end position="416"/>
    </location>
</feature>
<feature type="domain" description="GH3 C-terminal" evidence="2">
    <location>
        <begin position="431"/>
        <end position="528"/>
    </location>
</feature>
<evidence type="ECO:0000313" key="3">
    <source>
        <dbReference type="EMBL" id="MUN39068.1"/>
    </source>
</evidence>
<dbReference type="InterPro" id="IPR055378">
    <property type="entry name" value="GH3_C"/>
</dbReference>
<proteinExistence type="predicted"/>